<evidence type="ECO:0000256" key="1">
    <source>
        <dbReference type="SAM" id="Phobius"/>
    </source>
</evidence>
<organism evidence="2 3">
    <name type="scientific">Phytoactinopolyspora alkaliphila</name>
    <dbReference type="NCBI Taxonomy" id="1783498"/>
    <lineage>
        <taxon>Bacteria</taxon>
        <taxon>Bacillati</taxon>
        <taxon>Actinomycetota</taxon>
        <taxon>Actinomycetes</taxon>
        <taxon>Jiangellales</taxon>
        <taxon>Jiangellaceae</taxon>
        <taxon>Phytoactinopolyspora</taxon>
    </lineage>
</organism>
<keyword evidence="1" id="KW-1133">Transmembrane helix</keyword>
<dbReference type="AlphaFoldDB" id="A0A6N9YSD4"/>
<keyword evidence="1" id="KW-0812">Transmembrane</keyword>
<dbReference type="RefSeq" id="WP_163820683.1">
    <property type="nucleotide sequence ID" value="NZ_JAAGOB010000014.1"/>
</dbReference>
<dbReference type="Proteomes" id="UP000469185">
    <property type="component" value="Unassembled WGS sequence"/>
</dbReference>
<name>A0A6N9YSD4_9ACTN</name>
<comment type="caution">
    <text evidence="2">The sequence shown here is derived from an EMBL/GenBank/DDBJ whole genome shotgun (WGS) entry which is preliminary data.</text>
</comment>
<dbReference type="EMBL" id="JAAGOB010000014">
    <property type="protein sequence ID" value="NED97892.1"/>
    <property type="molecule type" value="Genomic_DNA"/>
</dbReference>
<accession>A0A6N9YSD4</accession>
<keyword evidence="3" id="KW-1185">Reference proteome</keyword>
<feature type="transmembrane region" description="Helical" evidence="1">
    <location>
        <begin position="20"/>
        <end position="44"/>
    </location>
</feature>
<proteinExistence type="predicted"/>
<keyword evidence="1" id="KW-0472">Membrane</keyword>
<sequence>MSDGTHELDQANKPRVARGVTMGACAATLVIGMAAGLLAGSLVFGDDAPASADSADVAAAHVDVACGIALRVNETHTSADDFGGLRDDPVFWEVPALGYLMSAAAIHDAQYERFAAAGEATIGNIQRMNLDEFVSAAVEQCEQD</sequence>
<gene>
    <name evidence="2" type="ORF">G1H11_21570</name>
</gene>
<protein>
    <submittedName>
        <fullName evidence="2">Uncharacterized protein</fullName>
    </submittedName>
</protein>
<evidence type="ECO:0000313" key="3">
    <source>
        <dbReference type="Proteomes" id="UP000469185"/>
    </source>
</evidence>
<reference evidence="2 3" key="1">
    <citation type="submission" date="2020-02" db="EMBL/GenBank/DDBJ databases">
        <authorList>
            <person name="Li X.-J."/>
            <person name="Feng X.-M."/>
        </authorList>
    </citation>
    <scope>NUCLEOTIDE SEQUENCE [LARGE SCALE GENOMIC DNA]</scope>
    <source>
        <strain evidence="2 3">CGMCC 4.7225</strain>
    </source>
</reference>
<evidence type="ECO:0000313" key="2">
    <source>
        <dbReference type="EMBL" id="NED97892.1"/>
    </source>
</evidence>